<dbReference type="PROSITE" id="PS51782">
    <property type="entry name" value="LYSM"/>
    <property type="match status" value="1"/>
</dbReference>
<dbReference type="PROSITE" id="PS51109">
    <property type="entry name" value="G5"/>
    <property type="match status" value="1"/>
</dbReference>
<dbReference type="PANTHER" id="PTHR21666">
    <property type="entry name" value="PEPTIDASE-RELATED"/>
    <property type="match status" value="1"/>
</dbReference>
<dbReference type="CDD" id="cd00118">
    <property type="entry name" value="LysM"/>
    <property type="match status" value="1"/>
</dbReference>
<evidence type="ECO:0000313" key="5">
    <source>
        <dbReference type="Proteomes" id="UP000196594"/>
    </source>
</evidence>
<dbReference type="SMART" id="SM01208">
    <property type="entry name" value="G5"/>
    <property type="match status" value="1"/>
</dbReference>
<evidence type="ECO:0008006" key="6">
    <source>
        <dbReference type="Google" id="ProtNLM"/>
    </source>
</evidence>
<dbReference type="InterPro" id="IPR016047">
    <property type="entry name" value="M23ase_b-sheet_dom"/>
</dbReference>
<keyword evidence="1" id="KW-0732">Signal</keyword>
<dbReference type="CDD" id="cd12797">
    <property type="entry name" value="M23_peptidase"/>
    <property type="match status" value="1"/>
</dbReference>
<gene>
    <name evidence="4" type="ORF">CBM15_13460</name>
</gene>
<dbReference type="InterPro" id="IPR011098">
    <property type="entry name" value="G5_dom"/>
</dbReference>
<dbReference type="InterPro" id="IPR011055">
    <property type="entry name" value="Dup_hybrid_motif"/>
</dbReference>
<dbReference type="EMBL" id="NHNT01000009">
    <property type="protein sequence ID" value="OUZ38407.1"/>
    <property type="molecule type" value="Genomic_DNA"/>
</dbReference>
<dbReference type="SMART" id="SM00257">
    <property type="entry name" value="LysM"/>
    <property type="match status" value="1"/>
</dbReference>
<dbReference type="Gene3D" id="2.70.70.10">
    <property type="entry name" value="Glucose Permease (Domain IIA)"/>
    <property type="match status" value="1"/>
</dbReference>
<reference evidence="4 5" key="1">
    <citation type="journal article" date="2017" name="Int. J. Syst. Evol. Microbiol.">
        <title>Solibacillus kalamii sp. nov., isolated from a high-efficiency particulate arrestance filter system used in the International Space Station.</title>
        <authorList>
            <person name="Checinska Sielaff A."/>
            <person name="Kumar R.M."/>
            <person name="Pal D."/>
            <person name="Mayilraj S."/>
            <person name="Venkateswaran K."/>
        </authorList>
    </citation>
    <scope>NUCLEOTIDE SEQUENCE [LARGE SCALE GENOMIC DNA]</scope>
    <source>
        <strain evidence="4 5">ISSFR-015</strain>
    </source>
</reference>
<dbReference type="Gene3D" id="2.20.230.10">
    <property type="entry name" value="Resuscitation-promoting factor rpfb"/>
    <property type="match status" value="1"/>
</dbReference>
<protein>
    <recommendedName>
        <fullName evidence="6">Peptidase M23</fullName>
    </recommendedName>
</protein>
<organism evidence="4 5">
    <name type="scientific">Solibacillus kalamii</name>
    <dbReference type="NCBI Taxonomy" id="1748298"/>
    <lineage>
        <taxon>Bacteria</taxon>
        <taxon>Bacillati</taxon>
        <taxon>Bacillota</taxon>
        <taxon>Bacilli</taxon>
        <taxon>Bacillales</taxon>
        <taxon>Caryophanaceae</taxon>
        <taxon>Solibacillus</taxon>
    </lineage>
</organism>
<accession>A0ABX3ZFD9</accession>
<dbReference type="InterPro" id="IPR050570">
    <property type="entry name" value="Cell_wall_metabolism_enzyme"/>
</dbReference>
<dbReference type="SUPFAM" id="SSF51261">
    <property type="entry name" value="Duplicated hybrid motif"/>
    <property type="match status" value="1"/>
</dbReference>
<dbReference type="Pfam" id="PF07501">
    <property type="entry name" value="G5"/>
    <property type="match status" value="1"/>
</dbReference>
<evidence type="ECO:0000259" key="3">
    <source>
        <dbReference type="PROSITE" id="PS51782"/>
    </source>
</evidence>
<sequence>MSSKGNKLDLKKHNLSLMNRHNRKLKMATLFALLVSTVTFNIGFANETDKEKFAKVFHVYVADTYVGSVADEATVNEIVDQKEQEAIEQYEDLTIDAGADISIIPEQVFTVEANEEQTLKNLQEAITVQAKAYSLKVGETDVASVKDREEFEAVIDGLKLQFVSQKDLKELQNNATKDSLPELKDDETRLVDLTLSAPITGDEVLAEPEEIVSAKQAVQLLQTGALEQKVYTVKAGDVLGSIAKDHNLTTAELLKINPTLKADTVLSIGEQVNVTVQKPFVTVKAVYEKKKVEGIDFAKIVKEDETMLKGKKVVKQEGEKGKKEVSYLITEENGVRTERIQSEANVVAEPEERVVVVGTKVIPSVGTGNFAWPAVGGYISSNMGERWGRYHYGIDIARPSNYTIKASDNGVVKTAGKHSTYGNYVVVNHKNGFESLYAHLSRIDVEVGQVVEQGSALGQMGSTGRSTGTHLHFEIHKNGTEVNPLSYLN</sequence>
<name>A0ABX3ZFD9_9BACL</name>
<dbReference type="PANTHER" id="PTHR21666:SF270">
    <property type="entry name" value="MUREIN HYDROLASE ACTIVATOR ENVC"/>
    <property type="match status" value="1"/>
</dbReference>
<dbReference type="RefSeq" id="WP_087617913.1">
    <property type="nucleotide sequence ID" value="NZ_JAFBEY010000007.1"/>
</dbReference>
<comment type="caution">
    <text evidence="4">The sequence shown here is derived from an EMBL/GenBank/DDBJ whole genome shotgun (WGS) entry which is preliminary data.</text>
</comment>
<dbReference type="SUPFAM" id="SSF54106">
    <property type="entry name" value="LysM domain"/>
    <property type="match status" value="1"/>
</dbReference>
<keyword evidence="5" id="KW-1185">Reference proteome</keyword>
<evidence type="ECO:0000256" key="1">
    <source>
        <dbReference type="ARBA" id="ARBA00022729"/>
    </source>
</evidence>
<dbReference type="Pfam" id="PF01476">
    <property type="entry name" value="LysM"/>
    <property type="match status" value="1"/>
</dbReference>
<dbReference type="InterPro" id="IPR018392">
    <property type="entry name" value="LysM"/>
</dbReference>
<feature type="domain" description="G5" evidence="2">
    <location>
        <begin position="281"/>
        <end position="361"/>
    </location>
</feature>
<feature type="domain" description="LysM" evidence="3">
    <location>
        <begin position="229"/>
        <end position="274"/>
    </location>
</feature>
<dbReference type="Pfam" id="PF01551">
    <property type="entry name" value="Peptidase_M23"/>
    <property type="match status" value="1"/>
</dbReference>
<proteinExistence type="predicted"/>
<dbReference type="Proteomes" id="UP000196594">
    <property type="component" value="Unassembled WGS sequence"/>
</dbReference>
<evidence type="ECO:0000259" key="2">
    <source>
        <dbReference type="PROSITE" id="PS51109"/>
    </source>
</evidence>
<dbReference type="Gene3D" id="3.10.350.10">
    <property type="entry name" value="LysM domain"/>
    <property type="match status" value="1"/>
</dbReference>
<dbReference type="InterPro" id="IPR036779">
    <property type="entry name" value="LysM_dom_sf"/>
</dbReference>
<evidence type="ECO:0000313" key="4">
    <source>
        <dbReference type="EMBL" id="OUZ38407.1"/>
    </source>
</evidence>